<keyword evidence="1" id="KW-0812">Transmembrane</keyword>
<proteinExistence type="predicted"/>
<protein>
    <submittedName>
        <fullName evidence="2">Uncharacterized protein</fullName>
    </submittedName>
</protein>
<name>A0A1B6M102_9HEMI</name>
<feature type="non-terminal residue" evidence="2">
    <location>
        <position position="1"/>
    </location>
</feature>
<dbReference type="AlphaFoldDB" id="A0A1B6M102"/>
<gene>
    <name evidence="2" type="ORF">g.49675</name>
</gene>
<sequence length="163" mass="19009">NLNPKHAYLRLLFVFWAMYCLHWNMAYTSVLFTLITHAPLDKEIANINDLKDSGLKTSVERIWLHFFDRFEIDETTRSVLNHNVVCPLIDSCVQQFARHRNFSFMGRKKTVENLLNLRRSKVHRLSENMVSYCVSILMSKGSPLVGGLNKLLRSTLDFGFLMK</sequence>
<organism evidence="2">
    <name type="scientific">Graphocephala atropunctata</name>
    <dbReference type="NCBI Taxonomy" id="36148"/>
    <lineage>
        <taxon>Eukaryota</taxon>
        <taxon>Metazoa</taxon>
        <taxon>Ecdysozoa</taxon>
        <taxon>Arthropoda</taxon>
        <taxon>Hexapoda</taxon>
        <taxon>Insecta</taxon>
        <taxon>Pterygota</taxon>
        <taxon>Neoptera</taxon>
        <taxon>Paraneoptera</taxon>
        <taxon>Hemiptera</taxon>
        <taxon>Auchenorrhyncha</taxon>
        <taxon>Membracoidea</taxon>
        <taxon>Cicadellidae</taxon>
        <taxon>Cicadellinae</taxon>
        <taxon>Cicadellini</taxon>
        <taxon>Graphocephala</taxon>
    </lineage>
</organism>
<keyword evidence="1" id="KW-1133">Transmembrane helix</keyword>
<reference evidence="2" key="1">
    <citation type="submission" date="2015-11" db="EMBL/GenBank/DDBJ databases">
        <title>De novo transcriptome assembly of four potential Pierce s Disease insect vectors from Arizona vineyards.</title>
        <authorList>
            <person name="Tassone E.E."/>
        </authorList>
    </citation>
    <scope>NUCLEOTIDE SEQUENCE</scope>
</reference>
<dbReference type="EMBL" id="GEBQ01010358">
    <property type="protein sequence ID" value="JAT29619.1"/>
    <property type="molecule type" value="Transcribed_RNA"/>
</dbReference>
<feature type="transmembrane region" description="Helical" evidence="1">
    <location>
        <begin position="7"/>
        <end position="25"/>
    </location>
</feature>
<keyword evidence="1" id="KW-0472">Membrane</keyword>
<accession>A0A1B6M102</accession>
<evidence type="ECO:0000313" key="2">
    <source>
        <dbReference type="EMBL" id="JAT29619.1"/>
    </source>
</evidence>
<evidence type="ECO:0000256" key="1">
    <source>
        <dbReference type="SAM" id="Phobius"/>
    </source>
</evidence>
<feature type="non-terminal residue" evidence="2">
    <location>
        <position position="163"/>
    </location>
</feature>